<evidence type="ECO:0000313" key="2">
    <source>
        <dbReference type="Proteomes" id="UP000605427"/>
    </source>
</evidence>
<gene>
    <name evidence="1" type="ORF">GCM10007362_41130</name>
</gene>
<accession>A0ABQ2A2H5</accession>
<dbReference type="RefSeq" id="WP_268239509.1">
    <property type="nucleotide sequence ID" value="NZ_BMDD01000005.1"/>
</dbReference>
<proteinExistence type="predicted"/>
<reference evidence="2" key="1">
    <citation type="journal article" date="2019" name="Int. J. Syst. Evol. Microbiol.">
        <title>The Global Catalogue of Microorganisms (GCM) 10K type strain sequencing project: providing services to taxonomists for standard genome sequencing and annotation.</title>
        <authorList>
            <consortium name="The Broad Institute Genomics Platform"/>
            <consortium name="The Broad Institute Genome Sequencing Center for Infectious Disease"/>
            <person name="Wu L."/>
            <person name="Ma J."/>
        </authorList>
    </citation>
    <scope>NUCLEOTIDE SEQUENCE [LARGE SCALE GENOMIC DNA]</scope>
    <source>
        <strain evidence="2">CCM 8702</strain>
    </source>
</reference>
<name>A0ABQ2A2H5_9BACL</name>
<sequence>MSEGVEKMLETLYSLQRLSRKEAENKFMLEIRPTSVIHLLILP</sequence>
<comment type="caution">
    <text evidence="1">The sequence shown here is derived from an EMBL/GenBank/DDBJ whole genome shotgun (WGS) entry which is preliminary data.</text>
</comment>
<protein>
    <recommendedName>
        <fullName evidence="3">MarR family transcriptional regulator</fullName>
    </recommendedName>
</protein>
<organism evidence="1 2">
    <name type="scientific">Saccharibacillus endophyticus</name>
    <dbReference type="NCBI Taxonomy" id="2060666"/>
    <lineage>
        <taxon>Bacteria</taxon>
        <taxon>Bacillati</taxon>
        <taxon>Bacillota</taxon>
        <taxon>Bacilli</taxon>
        <taxon>Bacillales</taxon>
        <taxon>Paenibacillaceae</taxon>
        <taxon>Saccharibacillus</taxon>
    </lineage>
</organism>
<evidence type="ECO:0008006" key="3">
    <source>
        <dbReference type="Google" id="ProtNLM"/>
    </source>
</evidence>
<dbReference type="EMBL" id="BMDD01000005">
    <property type="protein sequence ID" value="GGH84921.1"/>
    <property type="molecule type" value="Genomic_DNA"/>
</dbReference>
<dbReference type="Proteomes" id="UP000605427">
    <property type="component" value="Unassembled WGS sequence"/>
</dbReference>
<evidence type="ECO:0000313" key="1">
    <source>
        <dbReference type="EMBL" id="GGH84921.1"/>
    </source>
</evidence>
<keyword evidence="2" id="KW-1185">Reference proteome</keyword>